<dbReference type="AlphaFoldDB" id="A0A1Y2A9M6"/>
<evidence type="ECO:0000256" key="1">
    <source>
        <dbReference type="SAM" id="SignalP"/>
    </source>
</evidence>
<organism evidence="2 3">
    <name type="scientific">Clohesyomyces aquaticus</name>
    <dbReference type="NCBI Taxonomy" id="1231657"/>
    <lineage>
        <taxon>Eukaryota</taxon>
        <taxon>Fungi</taxon>
        <taxon>Dikarya</taxon>
        <taxon>Ascomycota</taxon>
        <taxon>Pezizomycotina</taxon>
        <taxon>Dothideomycetes</taxon>
        <taxon>Pleosporomycetidae</taxon>
        <taxon>Pleosporales</taxon>
        <taxon>Lindgomycetaceae</taxon>
        <taxon>Clohesyomyces</taxon>
    </lineage>
</organism>
<accession>A0A1Y2A9M6</accession>
<comment type="caution">
    <text evidence="2">The sequence shown here is derived from an EMBL/GenBank/DDBJ whole genome shotgun (WGS) entry which is preliminary data.</text>
</comment>
<name>A0A1Y2A9M6_9PLEO</name>
<evidence type="ECO:0000313" key="3">
    <source>
        <dbReference type="Proteomes" id="UP000193144"/>
    </source>
</evidence>
<feature type="chain" id="PRO_5012169215" description="Ecp2 effector protein domain-containing protein" evidence="1">
    <location>
        <begin position="24"/>
        <end position="195"/>
    </location>
</feature>
<protein>
    <recommendedName>
        <fullName evidence="4">Ecp2 effector protein domain-containing protein</fullName>
    </recommendedName>
</protein>
<proteinExistence type="predicted"/>
<sequence>MKPHHSLLPACLTLFTLLQTSHSAPVDSPIIPAIWSSPNPTFPHALQPRQGNVDDRVCEYNSNPAAMATTNDAYAAASYLESLGDTGCGHSRVGWYDPRPNYLTMWQTGTVQVNIYFTATNIQVLSATFYCRDVGRYVRELIDACRTDQGRIQGRRWVPNCPNKEIVFAAGSAVPDQEGGSAIEVMPANWRQSGH</sequence>
<feature type="signal peptide" evidence="1">
    <location>
        <begin position="1"/>
        <end position="23"/>
    </location>
</feature>
<dbReference type="EMBL" id="MCFA01000003">
    <property type="protein sequence ID" value="ORY19201.1"/>
    <property type="molecule type" value="Genomic_DNA"/>
</dbReference>
<dbReference type="Proteomes" id="UP000193144">
    <property type="component" value="Unassembled WGS sequence"/>
</dbReference>
<keyword evidence="3" id="KW-1185">Reference proteome</keyword>
<keyword evidence="1" id="KW-0732">Signal</keyword>
<evidence type="ECO:0000313" key="2">
    <source>
        <dbReference type="EMBL" id="ORY19201.1"/>
    </source>
</evidence>
<reference evidence="2 3" key="1">
    <citation type="submission" date="2016-07" db="EMBL/GenBank/DDBJ databases">
        <title>Pervasive Adenine N6-methylation of Active Genes in Fungi.</title>
        <authorList>
            <consortium name="DOE Joint Genome Institute"/>
            <person name="Mondo S.J."/>
            <person name="Dannebaum R.O."/>
            <person name="Kuo R.C."/>
            <person name="Labutti K."/>
            <person name="Haridas S."/>
            <person name="Kuo A."/>
            <person name="Salamov A."/>
            <person name="Ahrendt S.R."/>
            <person name="Lipzen A."/>
            <person name="Sullivan W."/>
            <person name="Andreopoulos W.B."/>
            <person name="Clum A."/>
            <person name="Lindquist E."/>
            <person name="Daum C."/>
            <person name="Ramamoorthy G.K."/>
            <person name="Gryganskyi A."/>
            <person name="Culley D."/>
            <person name="Magnuson J.K."/>
            <person name="James T.Y."/>
            <person name="O'Malley M.A."/>
            <person name="Stajich J.E."/>
            <person name="Spatafora J.W."/>
            <person name="Visel A."/>
            <person name="Grigoriev I.V."/>
        </authorList>
    </citation>
    <scope>NUCLEOTIDE SEQUENCE [LARGE SCALE GENOMIC DNA]</scope>
    <source>
        <strain evidence="2 3">CBS 115471</strain>
    </source>
</reference>
<gene>
    <name evidence="2" type="ORF">BCR34DRAFT_659834</name>
</gene>
<evidence type="ECO:0008006" key="4">
    <source>
        <dbReference type="Google" id="ProtNLM"/>
    </source>
</evidence>